<dbReference type="InterPro" id="IPR018200">
    <property type="entry name" value="USP_CS"/>
</dbReference>
<dbReference type="PROSITE" id="PS00973">
    <property type="entry name" value="USP_2"/>
    <property type="match status" value="1"/>
</dbReference>
<dbReference type="GO" id="GO:0016579">
    <property type="term" value="P:protein deubiquitination"/>
    <property type="evidence" value="ECO:0007669"/>
    <property type="project" value="InterPro"/>
</dbReference>
<dbReference type="PROSITE" id="PS50235">
    <property type="entry name" value="USP_3"/>
    <property type="match status" value="1"/>
</dbReference>
<dbReference type="InterPro" id="IPR029346">
    <property type="entry name" value="USP_C"/>
</dbReference>
<keyword evidence="7" id="KW-0788">Thiol protease</keyword>
<dbReference type="PROSITE" id="PS50144">
    <property type="entry name" value="MATH"/>
    <property type="match status" value="1"/>
</dbReference>
<evidence type="ECO:0000313" key="11">
    <source>
        <dbReference type="EMBL" id="RCK55000.1"/>
    </source>
</evidence>
<gene>
    <name evidence="11" type="primary">UBP15_1</name>
    <name evidence="11" type="ORF">Cantr_04625</name>
</gene>
<feature type="region of interest" description="Disordered" evidence="8">
    <location>
        <begin position="125"/>
        <end position="153"/>
    </location>
</feature>
<dbReference type="Pfam" id="PF22486">
    <property type="entry name" value="MATH_2"/>
    <property type="match status" value="1"/>
</dbReference>
<dbReference type="GO" id="GO:0006508">
    <property type="term" value="P:proteolysis"/>
    <property type="evidence" value="ECO:0007669"/>
    <property type="project" value="UniProtKB-KW"/>
</dbReference>
<dbReference type="Pfam" id="PF12436">
    <property type="entry name" value="USP7_ICP0_bdg"/>
    <property type="match status" value="1"/>
</dbReference>
<dbReference type="PANTHER" id="PTHR24006:SF644">
    <property type="entry name" value="UBIQUITIN CARBOXYL-TERMINAL HYDROLASE 7"/>
    <property type="match status" value="1"/>
</dbReference>
<dbReference type="EMBL" id="QLNQ01000030">
    <property type="protein sequence ID" value="RCK55000.1"/>
    <property type="molecule type" value="Genomic_DNA"/>
</dbReference>
<dbReference type="Gene3D" id="3.10.20.90">
    <property type="entry name" value="Phosphatidylinositol 3-kinase Catalytic Subunit, Chain A, domain 1"/>
    <property type="match status" value="2"/>
</dbReference>
<dbReference type="Gene3D" id="2.60.210.10">
    <property type="entry name" value="Apoptosis, Tumor Necrosis Factor Receptor Associated Protein 2, Chain A"/>
    <property type="match status" value="1"/>
</dbReference>
<dbReference type="SMART" id="SM00061">
    <property type="entry name" value="MATH"/>
    <property type="match status" value="1"/>
</dbReference>
<sequence length="1377" mass="158652">MISNNNNNPSDVSVNIDELPGSKKQQLTENTNTPKNSHPDPASKNNIATLTQQQQQQQQQQQDQPPPYAMDIDSVADEFIDNNKTTATNGLAGVGDITANQDHVFTHQQPVDPMADVIEHAEVDAELEDEDDDDVEDDDDDDDDDDDEDVEEEVQIVGDRDIVKNTKRAYPLANEFDALAAKLMKPIVDYPVKDEAHYVWEIKDWHAFLKEEKVRSPRFSCGGFEWNILLFPRGNNHNNQMSLYMEPHPPVDENDKPIDENWYVCAQFGLDIWNPEHPDAHLPSQSNHRFNKNETDWGFGGLIDVKQLSAVRTPRNQSTTHALLENNQLNITGFVKVIDDSSTGVLWHSFIDYDSKRNAGFVGLNNQGATCYLNSLLQSYFTTKLFRKLVYEIPTDLKSSDVALSLQRIFYLLTKSNDPVGTLELTRSFGWDSSDAFTQHDVQELNRILMDKLETAMKGSKIEGALNDIFVGKMKSYIKCVNVPYESSRVEDFWDIQLNVKGFKNLEQSFQNYIEIEMLEGENKYQAGDEYGYQDAKKGVVFESFPPVLHLQLKRFEYDFMVDDLVKIDDFYEFPDRIDLKPYLDEDLSDDIKNQNWNYKLHGVLVHQGSISNGHYYAMIKPNSKDNTWLRFDDDKVWKVTPTQVFRENFGAAEVTQAQLNQMTRAEQQEHMMRRVTSAYMLVYYRESELDKVLPADDSLIQESIPEHIPKQIEFEIAERERLEKERQEELYYTTAKLVTTSTINAHIGFDLALDRTVHKFYDEDLEGTACDPTVLKVRKDSKMSELIESIGQILGYDDTNLFRLVTVCHRNNHSNRLDAPAERKMEAATISDLYFKIFNRKYDEMVFYVEELNKDIRNINQLVDTEYVEPKYFTFEQVFSKIESVGTKVAEGMKFENTESYANHITIIVKYFDPISQEIRSLSHITVAKSDQIKTIIKPVKQLLGFKDDVELEIYEELSPSKVDKVDPELTFDKQELSHGDILTVQIANPGELNKEGLFKDLREYYKFLLTRLHINVRPFNAHLDEEDSDFVANDEDDIEQDDEPEDNEVTNEEIQRAKNLSKSFDFWISTSYSYQDLAKAIAAKLSCDPQYLRIFAISATGDRFALKSNSYVSQYVARSVPVSAIFDFEYEILNIPLAEYENLKAVKVHWLTTLLQSQVFEVLVPKLGTVGDVVAKLLHKVNVPKKDLPHLFLWGGKHHNYHEMYKADVPLSHVPDGIDLYCGLFPTEVELLCNFDLYKRFFPNEFKVEDIDEPDRDEFIAAKAADRQVNFLLAFHFYKAGDSRHGIPFVFIALPNEPLSETKERLRRKLGLGKQAFDKIRLALADNNFKGLYLEGKEDLVLYDEVAGKRLNLGLDHPDRSPKRQTQFDKGISIK</sequence>
<dbReference type="Gene3D" id="3.90.70.10">
    <property type="entry name" value="Cysteine proteinases"/>
    <property type="match status" value="1"/>
</dbReference>
<dbReference type="SUPFAM" id="SSF49599">
    <property type="entry name" value="TRAF domain-like"/>
    <property type="match status" value="1"/>
</dbReference>
<evidence type="ECO:0000259" key="10">
    <source>
        <dbReference type="PROSITE" id="PS50235"/>
    </source>
</evidence>
<proteinExistence type="inferred from homology"/>
<dbReference type="GO" id="GO:0031647">
    <property type="term" value="P:regulation of protein stability"/>
    <property type="evidence" value="ECO:0007669"/>
    <property type="project" value="TreeGrafter"/>
</dbReference>
<dbReference type="SUPFAM" id="SSF54001">
    <property type="entry name" value="Cysteine proteinases"/>
    <property type="match status" value="1"/>
</dbReference>
<keyword evidence="12" id="KW-1185">Reference proteome</keyword>
<reference evidence="11 12" key="1">
    <citation type="submission" date="2018-06" db="EMBL/GenBank/DDBJ databases">
        <title>Whole genome sequencing of Candida tropicalis (genome annotated by CSBL at Korea University).</title>
        <authorList>
            <person name="Ahn J."/>
        </authorList>
    </citation>
    <scope>NUCLEOTIDE SEQUENCE [LARGE SCALE GENOMIC DNA]</scope>
    <source>
        <strain evidence="11 12">ATCC 20962</strain>
    </source>
</reference>
<evidence type="ECO:0000256" key="2">
    <source>
        <dbReference type="ARBA" id="ARBA00009085"/>
    </source>
</evidence>
<dbReference type="GO" id="GO:0005829">
    <property type="term" value="C:cytosol"/>
    <property type="evidence" value="ECO:0007669"/>
    <property type="project" value="TreeGrafter"/>
</dbReference>
<comment type="catalytic activity">
    <reaction evidence="1">
        <text>Thiol-dependent hydrolysis of ester, thioester, amide, peptide and isopeptide bonds formed by the C-terminal Gly of ubiquitin (a 76-residue protein attached to proteins as an intracellular targeting signal).</text>
        <dbReference type="EC" id="3.4.19.12"/>
    </reaction>
</comment>
<dbReference type="Pfam" id="PF00443">
    <property type="entry name" value="UCH"/>
    <property type="match status" value="1"/>
</dbReference>
<evidence type="ECO:0000256" key="8">
    <source>
        <dbReference type="SAM" id="MobiDB-lite"/>
    </source>
</evidence>
<keyword evidence="4" id="KW-0645">Protease</keyword>
<dbReference type="InterPro" id="IPR028889">
    <property type="entry name" value="USP"/>
</dbReference>
<keyword evidence="5" id="KW-0833">Ubl conjugation pathway</keyword>
<feature type="region of interest" description="Disordered" evidence="8">
    <location>
        <begin position="1"/>
        <end position="70"/>
    </location>
</feature>
<evidence type="ECO:0000256" key="1">
    <source>
        <dbReference type="ARBA" id="ARBA00000707"/>
    </source>
</evidence>
<dbReference type="InterPro" id="IPR050164">
    <property type="entry name" value="Peptidase_C19"/>
</dbReference>
<dbReference type="InterPro" id="IPR008974">
    <property type="entry name" value="TRAF-like"/>
</dbReference>
<dbReference type="Pfam" id="PF14533">
    <property type="entry name" value="USP7_C2"/>
    <property type="match status" value="1"/>
</dbReference>
<feature type="domain" description="USP" evidence="10">
    <location>
        <begin position="362"/>
        <end position="687"/>
    </location>
</feature>
<feature type="compositionally biased region" description="Low complexity" evidence="8">
    <location>
        <begin position="52"/>
        <end position="63"/>
    </location>
</feature>
<comment type="caution">
    <text evidence="11">The sequence shown here is derived from an EMBL/GenBank/DDBJ whole genome shotgun (WGS) entry which is preliminary data.</text>
</comment>
<dbReference type="InterPro" id="IPR038765">
    <property type="entry name" value="Papain-like_cys_pep_sf"/>
</dbReference>
<dbReference type="GO" id="GO:0004843">
    <property type="term" value="F:cysteine-type deubiquitinase activity"/>
    <property type="evidence" value="ECO:0007669"/>
    <property type="project" value="UniProtKB-EC"/>
</dbReference>
<dbReference type="InterPro" id="IPR002083">
    <property type="entry name" value="MATH/TRAF_dom"/>
</dbReference>
<dbReference type="FunFam" id="3.90.70.10:FF:000128">
    <property type="entry name" value="Ubiquitin carboxyl-terminal hydrolase 15"/>
    <property type="match status" value="1"/>
</dbReference>
<evidence type="ECO:0000256" key="3">
    <source>
        <dbReference type="ARBA" id="ARBA00012759"/>
    </source>
</evidence>
<dbReference type="InterPro" id="IPR024729">
    <property type="entry name" value="USP7_ICP0-binding_dom"/>
</dbReference>
<dbReference type="CDD" id="cd02659">
    <property type="entry name" value="peptidase_C19C"/>
    <property type="match status" value="1"/>
</dbReference>
<feature type="compositionally biased region" description="Low complexity" evidence="8">
    <location>
        <begin position="1"/>
        <end position="17"/>
    </location>
</feature>
<comment type="similarity">
    <text evidence="2">Belongs to the peptidase C19 family.</text>
</comment>
<dbReference type="InterPro" id="IPR001394">
    <property type="entry name" value="Peptidase_C19_UCH"/>
</dbReference>
<name>A0A367XPA5_9ASCO</name>
<evidence type="ECO:0000256" key="4">
    <source>
        <dbReference type="ARBA" id="ARBA00022670"/>
    </source>
</evidence>
<dbReference type="STRING" id="5486.A0A367XPA5"/>
<evidence type="ECO:0000256" key="6">
    <source>
        <dbReference type="ARBA" id="ARBA00022801"/>
    </source>
</evidence>
<feature type="region of interest" description="Disordered" evidence="8">
    <location>
        <begin position="1357"/>
        <end position="1377"/>
    </location>
</feature>
<dbReference type="Proteomes" id="UP000253472">
    <property type="component" value="Unassembled WGS sequence"/>
</dbReference>
<feature type="domain" description="MATH" evidence="9">
    <location>
        <begin position="195"/>
        <end position="335"/>
    </location>
</feature>
<evidence type="ECO:0000313" key="12">
    <source>
        <dbReference type="Proteomes" id="UP000253472"/>
    </source>
</evidence>
<evidence type="ECO:0000259" key="9">
    <source>
        <dbReference type="PROSITE" id="PS50144"/>
    </source>
</evidence>
<organism evidence="11 12">
    <name type="scientific">Candida viswanathii</name>
    <dbReference type="NCBI Taxonomy" id="5486"/>
    <lineage>
        <taxon>Eukaryota</taxon>
        <taxon>Fungi</taxon>
        <taxon>Dikarya</taxon>
        <taxon>Ascomycota</taxon>
        <taxon>Saccharomycotina</taxon>
        <taxon>Pichiomycetes</taxon>
        <taxon>Debaryomycetaceae</taxon>
        <taxon>Candida/Lodderomyces clade</taxon>
        <taxon>Candida</taxon>
    </lineage>
</organism>
<dbReference type="PROSITE" id="PS00972">
    <property type="entry name" value="USP_1"/>
    <property type="match status" value="1"/>
</dbReference>
<protein>
    <recommendedName>
        <fullName evidence="3">ubiquitinyl hydrolase 1</fullName>
        <ecNumber evidence="3">3.4.19.12</ecNumber>
    </recommendedName>
</protein>
<dbReference type="PANTHER" id="PTHR24006">
    <property type="entry name" value="UBIQUITIN CARBOXYL-TERMINAL HYDROLASE"/>
    <property type="match status" value="1"/>
</dbReference>
<accession>A0A367XPA5</accession>
<keyword evidence="6 11" id="KW-0378">Hydrolase</keyword>
<evidence type="ECO:0000256" key="7">
    <source>
        <dbReference type="ARBA" id="ARBA00022807"/>
    </source>
</evidence>
<feature type="compositionally biased region" description="Polar residues" evidence="8">
    <location>
        <begin position="23"/>
        <end position="36"/>
    </location>
</feature>
<dbReference type="OrthoDB" id="289038at2759"/>
<dbReference type="EC" id="3.4.19.12" evidence="3"/>
<evidence type="ECO:0000256" key="5">
    <source>
        <dbReference type="ARBA" id="ARBA00022786"/>
    </source>
</evidence>
<dbReference type="GO" id="GO:0005634">
    <property type="term" value="C:nucleus"/>
    <property type="evidence" value="ECO:0007669"/>
    <property type="project" value="TreeGrafter"/>
</dbReference>